<dbReference type="AlphaFoldDB" id="A0A183AZ27"/>
<name>A0A183AZ27_9TREM</name>
<dbReference type="Proteomes" id="UP000272942">
    <property type="component" value="Unassembled WGS sequence"/>
</dbReference>
<keyword evidence="3" id="KW-1185">Reference proteome</keyword>
<evidence type="ECO:0000313" key="4">
    <source>
        <dbReference type="WBParaSite" id="ECPE_0001224801-mRNA-1"/>
    </source>
</evidence>
<feature type="region of interest" description="Disordered" evidence="1">
    <location>
        <begin position="1"/>
        <end position="39"/>
    </location>
</feature>
<sequence length="459" mass="48743">MTRSKPDGEDVVTPTGNGPVNIALGTCSEPPSPQLPPRPSAIIRALNSAAAKRNNFTGSEFNRPINGQPVAVLATGPRNPPEAPLPAHRYHPVLVDTVGVPPDSTSGSTSTSNFSSGFDTVRPVNVTPVVQRPQPTFSPPLSNSHTPSQNEVQALPEGDVQSMCTASNSEDSSTATLSCARSTDRDPQPVNNMTGTDASVPPPPAAPSTRSSDDGRSRSARSSLNSESLVLPPPSPWNVNSDTPMQGVGDAVMNNAAVCPPSMFMDSDVADGSSLQENRIYEGVFPRPVGKYSPEPISGHPVSTRIVQSEPVCPVDRLTPASGTPQSGPPLALFTDMDTFGSDPFTSSPAISPDYTKVEELDSDSTGVLSSSMAADENTYAFSTLDSEYLAWMRLSVRDVTGMKLSGPSLSALDLDSVDSLRRAQVHHWVDLFNSNPLGLRLNFVSLLFFCDWIVHCRM</sequence>
<dbReference type="OrthoDB" id="6288367at2759"/>
<organism evidence="4">
    <name type="scientific">Echinostoma caproni</name>
    <dbReference type="NCBI Taxonomy" id="27848"/>
    <lineage>
        <taxon>Eukaryota</taxon>
        <taxon>Metazoa</taxon>
        <taxon>Spiralia</taxon>
        <taxon>Lophotrochozoa</taxon>
        <taxon>Platyhelminthes</taxon>
        <taxon>Trematoda</taxon>
        <taxon>Digenea</taxon>
        <taxon>Plagiorchiida</taxon>
        <taxon>Echinostomata</taxon>
        <taxon>Echinostomatoidea</taxon>
        <taxon>Echinostomatidae</taxon>
        <taxon>Echinostoma</taxon>
    </lineage>
</organism>
<feature type="compositionally biased region" description="Pro residues" evidence="1">
    <location>
        <begin position="30"/>
        <end position="39"/>
    </location>
</feature>
<feature type="compositionally biased region" description="Polar residues" evidence="1">
    <location>
        <begin position="163"/>
        <end position="181"/>
    </location>
</feature>
<accession>A0A183AZ27</accession>
<reference evidence="2 3" key="2">
    <citation type="submission" date="2018-11" db="EMBL/GenBank/DDBJ databases">
        <authorList>
            <consortium name="Pathogen Informatics"/>
        </authorList>
    </citation>
    <scope>NUCLEOTIDE SEQUENCE [LARGE SCALE GENOMIC DNA]</scope>
    <source>
        <strain evidence="2 3">Egypt</strain>
    </source>
</reference>
<protein>
    <submittedName>
        <fullName evidence="4">SAM domain-containing protein</fullName>
    </submittedName>
</protein>
<evidence type="ECO:0000313" key="3">
    <source>
        <dbReference type="Proteomes" id="UP000272942"/>
    </source>
</evidence>
<dbReference type="EMBL" id="UZAN01052400">
    <property type="protein sequence ID" value="VDP89471.1"/>
    <property type="molecule type" value="Genomic_DNA"/>
</dbReference>
<proteinExistence type="predicted"/>
<reference evidence="4" key="1">
    <citation type="submission" date="2016-06" db="UniProtKB">
        <authorList>
            <consortium name="WormBaseParasite"/>
        </authorList>
    </citation>
    <scope>IDENTIFICATION</scope>
</reference>
<gene>
    <name evidence="2" type="ORF">ECPE_LOCUS12212</name>
</gene>
<feature type="region of interest" description="Disordered" evidence="1">
    <location>
        <begin position="163"/>
        <end position="241"/>
    </location>
</feature>
<feature type="region of interest" description="Disordered" evidence="1">
    <location>
        <begin position="130"/>
        <end position="151"/>
    </location>
</feature>
<evidence type="ECO:0000256" key="1">
    <source>
        <dbReference type="SAM" id="MobiDB-lite"/>
    </source>
</evidence>
<feature type="compositionally biased region" description="Polar residues" evidence="1">
    <location>
        <begin position="133"/>
        <end position="151"/>
    </location>
</feature>
<dbReference type="WBParaSite" id="ECPE_0001224801-mRNA-1">
    <property type="protein sequence ID" value="ECPE_0001224801-mRNA-1"/>
    <property type="gene ID" value="ECPE_0001224801"/>
</dbReference>
<evidence type="ECO:0000313" key="2">
    <source>
        <dbReference type="EMBL" id="VDP89471.1"/>
    </source>
</evidence>